<accession>A0A327ZXX1</accession>
<dbReference type="Proteomes" id="UP000249808">
    <property type="component" value="Unassembled WGS sequence"/>
</dbReference>
<dbReference type="AlphaFoldDB" id="A0A327ZXX1"/>
<gene>
    <name evidence="1" type="ORF">BHU61_06080</name>
</gene>
<keyword evidence="2" id="KW-1185">Reference proteome</keyword>
<proteinExistence type="predicted"/>
<sequence>MRLKKLRGKKRLFNRISQSTIDDEQMKILNYINIYIPQFVYVFDMYHNDKVLYSFYKTMIIKAQKDFSEYKNVLYINETYPMNSQLIIQVEDYYKVDGKEEAVDKKRYILVLEKNFNIKFIGYKIEDEIILLARI</sequence>
<dbReference type="EMBL" id="PZJH01000001">
    <property type="protein sequence ID" value="RAK47027.1"/>
    <property type="molecule type" value="Genomic_DNA"/>
</dbReference>
<evidence type="ECO:0000313" key="2">
    <source>
        <dbReference type="Proteomes" id="UP000249808"/>
    </source>
</evidence>
<dbReference type="RefSeq" id="WP_111715383.1">
    <property type="nucleotide sequence ID" value="NZ_JBHSSR010000001.1"/>
</dbReference>
<name>A0A327ZXX1_9STAP</name>
<comment type="caution">
    <text evidence="1">The sequence shown here is derived from an EMBL/GenBank/DDBJ whole genome shotgun (WGS) entry which is preliminary data.</text>
</comment>
<protein>
    <submittedName>
        <fullName evidence="1">Uncharacterized protein</fullName>
    </submittedName>
</protein>
<organism evidence="1 2">
    <name type="scientific">Macrococcus epidermidis</name>
    <dbReference type="NCBI Taxonomy" id="1902580"/>
    <lineage>
        <taxon>Bacteria</taxon>
        <taxon>Bacillati</taxon>
        <taxon>Bacillota</taxon>
        <taxon>Bacilli</taxon>
        <taxon>Bacillales</taxon>
        <taxon>Staphylococcaceae</taxon>
        <taxon>Macrococcus</taxon>
    </lineage>
</organism>
<reference evidence="1 2" key="1">
    <citation type="journal article" date="2018" name="Front. Microbiol.">
        <title>Description and Comparative Genomics of Macrococcus caseolyticus subsp. hominis subsp. nov., Macrococcus goetzii sp. nov., Macrococcus epidermidis sp. nov., and Macrococcus bohemicus sp. nov., Novel Macrococci From Human Clinical Material With Virulence Potential and Suspected Uptake of Foreign DNA by Natural Transformation.</title>
        <authorList>
            <person name="Maslanova I."/>
            <person name="Wertheimer Z."/>
            <person name="Sedlacek I."/>
            <person name="Svec P."/>
            <person name="Indrakova A."/>
            <person name="Kovarovic V."/>
            <person name="Schumann P."/>
            <person name="Sproer C."/>
            <person name="Kralova S."/>
            <person name="Sedo O."/>
            <person name="Kristofova L."/>
            <person name="Vrbovska V."/>
            <person name="Fuzik T."/>
            <person name="Petras P."/>
            <person name="Zdrahal Z."/>
            <person name="Ruzickova V."/>
            <person name="Doskar J."/>
            <person name="Pantucek R."/>
        </authorList>
    </citation>
    <scope>NUCLEOTIDE SEQUENCE [LARGE SCALE GENOMIC DNA]</scope>
    <source>
        <strain evidence="1 2">01/688</strain>
    </source>
</reference>
<evidence type="ECO:0000313" key="1">
    <source>
        <dbReference type="EMBL" id="RAK47027.1"/>
    </source>
</evidence>